<gene>
    <name evidence="3" type="ORF">Drose_20210</name>
</gene>
<accession>A0ABY5YV55</accession>
<evidence type="ECO:0000313" key="3">
    <source>
        <dbReference type="EMBL" id="UWZ33623.1"/>
    </source>
</evidence>
<evidence type="ECO:0000256" key="1">
    <source>
        <dbReference type="SAM" id="Coils"/>
    </source>
</evidence>
<dbReference type="EMBL" id="CP073721">
    <property type="protein sequence ID" value="UWZ33623.1"/>
    <property type="molecule type" value="Genomic_DNA"/>
</dbReference>
<protein>
    <recommendedName>
        <fullName evidence="5">Translation initiation factor</fullName>
    </recommendedName>
</protein>
<evidence type="ECO:0008006" key="5">
    <source>
        <dbReference type="Google" id="ProtNLM"/>
    </source>
</evidence>
<evidence type="ECO:0000313" key="4">
    <source>
        <dbReference type="Proteomes" id="UP001058271"/>
    </source>
</evidence>
<feature type="coiled-coil region" evidence="1">
    <location>
        <begin position="231"/>
        <end position="262"/>
    </location>
</feature>
<feature type="region of interest" description="Disordered" evidence="2">
    <location>
        <begin position="113"/>
        <end position="159"/>
    </location>
</feature>
<dbReference type="RefSeq" id="WP_260722883.1">
    <property type="nucleotide sequence ID" value="NZ_BAAABS010000074.1"/>
</dbReference>
<keyword evidence="1" id="KW-0175">Coiled coil</keyword>
<name>A0ABY5YV55_9ACTN</name>
<organism evidence="3 4">
    <name type="scientific">Dactylosporangium roseum</name>
    <dbReference type="NCBI Taxonomy" id="47989"/>
    <lineage>
        <taxon>Bacteria</taxon>
        <taxon>Bacillati</taxon>
        <taxon>Actinomycetota</taxon>
        <taxon>Actinomycetes</taxon>
        <taxon>Micromonosporales</taxon>
        <taxon>Micromonosporaceae</taxon>
        <taxon>Dactylosporangium</taxon>
    </lineage>
</organism>
<dbReference type="Proteomes" id="UP001058271">
    <property type="component" value="Chromosome"/>
</dbReference>
<evidence type="ECO:0000256" key="2">
    <source>
        <dbReference type="SAM" id="MobiDB-lite"/>
    </source>
</evidence>
<proteinExistence type="predicted"/>
<keyword evidence="4" id="KW-1185">Reference proteome</keyword>
<reference evidence="3" key="1">
    <citation type="submission" date="2021-04" db="EMBL/GenBank/DDBJ databases">
        <title>Biosynthetic gene clusters of Dactylosporangioum roseum.</title>
        <authorList>
            <person name="Hartkoorn R.C."/>
            <person name="Beaudoing E."/>
            <person name="Hot D."/>
            <person name="Moureu S."/>
        </authorList>
    </citation>
    <scope>NUCLEOTIDE SEQUENCE</scope>
    <source>
        <strain evidence="3">NRRL B-16295</strain>
    </source>
</reference>
<sequence>MVAARTAAKGLSTVDLEQIRDTLAAGRKPKVVFTAAAGQIAGQLGQVVALTDPELSDEWVVVRFGRDELPFSPADLAIAPKAPAKKAPAVPAPREEIPVPALSTAGATDVAAAPTGDAVAPGPAQDAPDARDAVSKSDKVEKVEVRPDKAETVEPAKPAAKSVPAKKAAARAKAPAGLTVTLAYADGEWTVAANQGAKALAKPYVIKAGEALKMVGMLDVPGVHEAVEDIVAAARAEAESQAERLRAELAEIEARLAELRETD</sequence>
<feature type="compositionally biased region" description="Basic and acidic residues" evidence="2">
    <location>
        <begin position="128"/>
        <end position="154"/>
    </location>
</feature>